<comment type="subcellular location">
    <subcellularLocation>
        <location evidence="1">Nucleus</location>
    </subcellularLocation>
</comment>
<evidence type="ECO:0000256" key="2">
    <source>
        <dbReference type="ARBA" id="ARBA00009560"/>
    </source>
</evidence>
<evidence type="ECO:0000256" key="3">
    <source>
        <dbReference type="ARBA" id="ARBA00016011"/>
    </source>
</evidence>
<evidence type="ECO:0000256" key="7">
    <source>
        <dbReference type="ARBA" id="ARBA00032930"/>
    </source>
</evidence>
<feature type="domain" description="DNA polymerase alpha/delta/epsilon subunit B" evidence="9">
    <location>
        <begin position="398"/>
        <end position="608"/>
    </location>
</feature>
<dbReference type="PANTHER" id="PTHR12708:SF0">
    <property type="entry name" value="DNA POLYMERASE EPSILON SUBUNIT 2"/>
    <property type="match status" value="1"/>
</dbReference>
<evidence type="ECO:0000256" key="5">
    <source>
        <dbReference type="ARBA" id="ARBA00023125"/>
    </source>
</evidence>
<evidence type="ECO:0000313" key="10">
    <source>
        <dbReference type="EMBL" id="OAJ38722.1"/>
    </source>
</evidence>
<comment type="similarity">
    <text evidence="2">Belongs to the DNA polymerase epsilon subunit B family.</text>
</comment>
<reference evidence="10 11" key="1">
    <citation type="submission" date="2006-10" db="EMBL/GenBank/DDBJ databases">
        <title>The Genome Sequence of Batrachochytrium dendrobatidis JEL423.</title>
        <authorList>
            <consortium name="The Broad Institute Genome Sequencing Platform"/>
            <person name="Birren B."/>
            <person name="Lander E."/>
            <person name="Galagan J."/>
            <person name="Cuomo C."/>
            <person name="Devon K."/>
            <person name="Jaffe D."/>
            <person name="Butler J."/>
            <person name="Alvarez P."/>
            <person name="Gnerre S."/>
            <person name="Grabherr M."/>
            <person name="Kleber M."/>
            <person name="Mauceli E."/>
            <person name="Brockman W."/>
            <person name="Young S."/>
            <person name="LaButti K."/>
            <person name="Sykes S."/>
            <person name="DeCaprio D."/>
            <person name="Crawford M."/>
            <person name="Koehrsen M."/>
            <person name="Engels R."/>
            <person name="Montgomery P."/>
            <person name="Pearson M."/>
            <person name="Howarth C."/>
            <person name="Larson L."/>
            <person name="White J."/>
            <person name="O'Leary S."/>
            <person name="Kodira C."/>
            <person name="Zeng Q."/>
            <person name="Yandava C."/>
            <person name="Alvarado L."/>
            <person name="Longcore J."/>
            <person name="James T."/>
        </authorList>
    </citation>
    <scope>NUCLEOTIDE SEQUENCE [LARGE SCALE GENOMIC DNA]</scope>
    <source>
        <strain evidence="10 11">JEL423</strain>
    </source>
</reference>
<dbReference type="eggNOG" id="KOG3818">
    <property type="taxonomic scope" value="Eukaryota"/>
</dbReference>
<dbReference type="OrthoDB" id="10254730at2759"/>
<dbReference type="Pfam" id="PF04042">
    <property type="entry name" value="DNA_pol_E_B"/>
    <property type="match status" value="1"/>
</dbReference>
<organism evidence="10 11">
    <name type="scientific">Batrachochytrium dendrobatidis (strain JEL423)</name>
    <dbReference type="NCBI Taxonomy" id="403673"/>
    <lineage>
        <taxon>Eukaryota</taxon>
        <taxon>Fungi</taxon>
        <taxon>Fungi incertae sedis</taxon>
        <taxon>Chytridiomycota</taxon>
        <taxon>Chytridiomycota incertae sedis</taxon>
        <taxon>Chytridiomycetes</taxon>
        <taxon>Rhizophydiales</taxon>
        <taxon>Rhizophydiales incertae sedis</taxon>
        <taxon>Batrachochytrium</taxon>
    </lineage>
</organism>
<keyword evidence="5" id="KW-0238">DNA-binding</keyword>
<dbReference type="Gene3D" id="3.60.21.60">
    <property type="match status" value="1"/>
</dbReference>
<name>A0A177WG35_BATDL</name>
<evidence type="ECO:0000256" key="8">
    <source>
        <dbReference type="SAM" id="MobiDB-lite"/>
    </source>
</evidence>
<dbReference type="InterPro" id="IPR016266">
    <property type="entry name" value="POLE2"/>
</dbReference>
<dbReference type="PANTHER" id="PTHR12708">
    <property type="entry name" value="DNA POLYMERASE EPSILON SUBUNIT B"/>
    <property type="match status" value="1"/>
</dbReference>
<evidence type="ECO:0000256" key="6">
    <source>
        <dbReference type="ARBA" id="ARBA00023242"/>
    </source>
</evidence>
<keyword evidence="4" id="KW-0235">DNA replication</keyword>
<dbReference type="EMBL" id="DS022302">
    <property type="protein sequence ID" value="OAJ38722.1"/>
    <property type="molecule type" value="Genomic_DNA"/>
</dbReference>
<dbReference type="InterPro" id="IPR007185">
    <property type="entry name" value="DNA_pol_a/d/e_bsu"/>
</dbReference>
<feature type="region of interest" description="Disordered" evidence="8">
    <location>
        <begin position="1"/>
        <end position="20"/>
    </location>
</feature>
<dbReference type="STRING" id="403673.A0A177WG35"/>
<evidence type="ECO:0000256" key="4">
    <source>
        <dbReference type="ARBA" id="ARBA00022705"/>
    </source>
</evidence>
<evidence type="ECO:0000313" key="11">
    <source>
        <dbReference type="Proteomes" id="UP000077115"/>
    </source>
</evidence>
<proteinExistence type="inferred from homology"/>
<dbReference type="GO" id="GO:0006261">
    <property type="term" value="P:DNA-templated DNA replication"/>
    <property type="evidence" value="ECO:0007669"/>
    <property type="project" value="InterPro"/>
</dbReference>
<gene>
    <name evidence="10" type="ORF">BDEG_22628</name>
</gene>
<keyword evidence="6" id="KW-0539">Nucleus</keyword>
<dbReference type="AlphaFoldDB" id="A0A177WG35"/>
<dbReference type="Proteomes" id="UP000077115">
    <property type="component" value="Unassembled WGS sequence"/>
</dbReference>
<dbReference type="GO" id="GO:0042276">
    <property type="term" value="P:error-prone translesion synthesis"/>
    <property type="evidence" value="ECO:0007669"/>
    <property type="project" value="TreeGrafter"/>
</dbReference>
<dbReference type="GO" id="GO:0003677">
    <property type="term" value="F:DNA binding"/>
    <property type="evidence" value="ECO:0007669"/>
    <property type="project" value="UniProtKB-KW"/>
</dbReference>
<reference evidence="10 11" key="2">
    <citation type="submission" date="2016-05" db="EMBL/GenBank/DDBJ databases">
        <title>Lineage-specific infection strategies underlie the spectrum of fungal disease in amphibians.</title>
        <authorList>
            <person name="Cuomo C.A."/>
            <person name="Farrer R.A."/>
            <person name="James T."/>
            <person name="Longcore J."/>
            <person name="Birren B."/>
        </authorList>
    </citation>
    <scope>NUCLEOTIDE SEQUENCE [LARGE SCALE GENOMIC DNA]</scope>
    <source>
        <strain evidence="10 11">JEL423</strain>
    </source>
</reference>
<dbReference type="VEuPathDB" id="FungiDB:BDEG_22628"/>
<evidence type="ECO:0000259" key="9">
    <source>
        <dbReference type="Pfam" id="PF04042"/>
    </source>
</evidence>
<protein>
    <recommendedName>
        <fullName evidence="3">DNA polymerase epsilon subunit B</fullName>
    </recommendedName>
    <alternativeName>
        <fullName evidence="7">DNA polymerase II subunit 2</fullName>
    </alternativeName>
</protein>
<sequence length="649" mass="73722">MSTSHQIHPNGAAKASFSGLKEPQTVDARARLLNQSLYRIMTKKHGLKMSADTTKYLAQVFADFVSAGNDDCNDAKPRIDLTTLTESLDYIAQHYVQQQGGTAKAVDHESMQNVVNGIFLKGSIGSRDARQKQPASNSSAIEFKGNVEDQGMNRYENVLYDPSNEADEIEPTTNIQEISQCISIIDAYQVPHNQYWADKNTFISVTSKETPVASADSRTALFRDRFDLLKQRLLRNEAFRVPTFTADDSSYFQVRLMPFSIESIPFMYFLIVVLQITPIIHLKGKKPGRYLLFGMLTSIQDGNYHLEDTDAFIQLEFQKIMQQGPGMITRNCFMLIQGDYTDQGTFKVDVIGHPLPERREDSISAFGNNVDFFGGARFSDEQHVLEKIELDAVDISMVFISDVWLDQTRTNLVLQVLDKLRILLKGFSDAVVPLVFVFSGNFSSTPYIYNGSESKRYKAEGFDNLADLISEFPLIAEQAHFVFVPGPHDPWAPNILPRAPIPKSLTEKIRQKVVHTYFTTSPCRIKYCTQEIVIFRDDLVNTMRRHCILPVSENHDSPLEGHLVSTLLDQSHLVPLPIDLKPRYWDYDHALRLYPQPHLLILADKYDPYQQEYEGTLCANPGSFPNTGYQFLMYHPSSRKCEPRQVHST</sequence>
<dbReference type="GO" id="GO:0008622">
    <property type="term" value="C:epsilon DNA polymerase complex"/>
    <property type="evidence" value="ECO:0007669"/>
    <property type="project" value="InterPro"/>
</dbReference>
<evidence type="ECO:0000256" key="1">
    <source>
        <dbReference type="ARBA" id="ARBA00004123"/>
    </source>
</evidence>
<accession>A0A177WG35</accession>